<dbReference type="RefSeq" id="WP_191320948.1">
    <property type="nucleotide sequence ID" value="NZ_JBHRYC010000136.1"/>
</dbReference>
<protein>
    <recommendedName>
        <fullName evidence="4">Scaffolding protein</fullName>
    </recommendedName>
</protein>
<sequence length="291" mass="31451">MTSAAFHGGFFVSNPMQDDNQDNVPVADEPQAEAKQSEAVTPEQDPAKTGQEADASPDGDEAAGEDSDEQDGEKRKKRSGVDRLKRQLADARAENEMLRSRGAAPVDSEAIKRAVDAEIGAPPKLEDFEDYFAFERAMTGYEVEKRLAEREVKRQAQSRHARATVAQQQAIEDFRERELDTAKAIPDYAQTMAAAGNMPASDAVTKLVIESDKGPLLKYHFAKNPGELQRLSAMDPLSAARAVGRLEASLSLPTANRNSKAPPPNAPLKGGAGPASDEAKLDAYIKRKYGG</sequence>
<feature type="region of interest" description="Disordered" evidence="1">
    <location>
        <begin position="251"/>
        <end position="279"/>
    </location>
</feature>
<organism evidence="2 3">
    <name type="scientific">Camelimonas fluminis</name>
    <dbReference type="NCBI Taxonomy" id="1576911"/>
    <lineage>
        <taxon>Bacteria</taxon>
        <taxon>Pseudomonadati</taxon>
        <taxon>Pseudomonadota</taxon>
        <taxon>Alphaproteobacteria</taxon>
        <taxon>Hyphomicrobiales</taxon>
        <taxon>Chelatococcaceae</taxon>
        <taxon>Camelimonas</taxon>
    </lineage>
</organism>
<gene>
    <name evidence="2" type="ORF">ACFONL_23115</name>
</gene>
<dbReference type="Proteomes" id="UP001595704">
    <property type="component" value="Unassembled WGS sequence"/>
</dbReference>
<feature type="region of interest" description="Disordered" evidence="1">
    <location>
        <begin position="1"/>
        <end position="106"/>
    </location>
</feature>
<reference evidence="3" key="1">
    <citation type="journal article" date="2019" name="Int. J. Syst. Evol. Microbiol.">
        <title>The Global Catalogue of Microorganisms (GCM) 10K type strain sequencing project: providing services to taxonomists for standard genome sequencing and annotation.</title>
        <authorList>
            <consortium name="The Broad Institute Genomics Platform"/>
            <consortium name="The Broad Institute Genome Sequencing Center for Infectious Disease"/>
            <person name="Wu L."/>
            <person name="Ma J."/>
        </authorList>
    </citation>
    <scope>NUCLEOTIDE SEQUENCE [LARGE SCALE GENOMIC DNA]</scope>
    <source>
        <strain evidence="3">KCTC 42282</strain>
    </source>
</reference>
<evidence type="ECO:0000256" key="1">
    <source>
        <dbReference type="SAM" id="MobiDB-lite"/>
    </source>
</evidence>
<dbReference type="EMBL" id="JBHRYC010000136">
    <property type="protein sequence ID" value="MFC3640226.1"/>
    <property type="molecule type" value="Genomic_DNA"/>
</dbReference>
<evidence type="ECO:0000313" key="2">
    <source>
        <dbReference type="EMBL" id="MFC3640226.1"/>
    </source>
</evidence>
<comment type="caution">
    <text evidence="2">The sequence shown here is derived from an EMBL/GenBank/DDBJ whole genome shotgun (WGS) entry which is preliminary data.</text>
</comment>
<keyword evidence="3" id="KW-1185">Reference proteome</keyword>
<feature type="compositionally biased region" description="Acidic residues" evidence="1">
    <location>
        <begin position="55"/>
        <end position="71"/>
    </location>
</feature>
<feature type="compositionally biased region" description="Basic and acidic residues" evidence="1">
    <location>
        <begin position="79"/>
        <end position="99"/>
    </location>
</feature>
<accession>A0ABV7UP06</accession>
<proteinExistence type="predicted"/>
<evidence type="ECO:0000313" key="3">
    <source>
        <dbReference type="Proteomes" id="UP001595704"/>
    </source>
</evidence>
<name>A0ABV7UP06_9HYPH</name>
<evidence type="ECO:0008006" key="4">
    <source>
        <dbReference type="Google" id="ProtNLM"/>
    </source>
</evidence>